<evidence type="ECO:0000313" key="1">
    <source>
        <dbReference type="EMBL" id="PHM28669.1"/>
    </source>
</evidence>
<protein>
    <submittedName>
        <fullName evidence="1">Uncharacterized protein</fullName>
    </submittedName>
</protein>
<gene>
    <name evidence="1" type="ORF">Xbud_01266</name>
</gene>
<reference evidence="1 2" key="1">
    <citation type="journal article" date="2017" name="Nat. Microbiol.">
        <title>Natural product diversity associated with the nematode symbionts Photorhabdus and Xenorhabdus.</title>
        <authorList>
            <person name="Tobias N.J."/>
            <person name="Wolff H."/>
            <person name="Djahanschiri B."/>
            <person name="Grundmann F."/>
            <person name="Kronenwerth M."/>
            <person name="Shi Y.M."/>
            <person name="Simonyi S."/>
            <person name="Grun P."/>
            <person name="Shapiro-Ilan D."/>
            <person name="Pidot S.J."/>
            <person name="Stinear T.P."/>
            <person name="Ebersberger I."/>
            <person name="Bode H.B."/>
        </authorList>
    </citation>
    <scope>NUCLEOTIDE SEQUENCE [LARGE SCALE GENOMIC DNA]</scope>
    <source>
        <strain evidence="1 2">DSM 16342</strain>
    </source>
</reference>
<name>A0A2D0J2W3_XENBU</name>
<sequence length="41" mass="5006">MNGFDGITLIERNSFDEIEKSKLLERYLRFLVKMKRIVHHK</sequence>
<evidence type="ECO:0000313" key="2">
    <source>
        <dbReference type="Proteomes" id="UP000225833"/>
    </source>
</evidence>
<proteinExistence type="predicted"/>
<organism evidence="1 2">
    <name type="scientific">Xenorhabdus budapestensis</name>
    <dbReference type="NCBI Taxonomy" id="290110"/>
    <lineage>
        <taxon>Bacteria</taxon>
        <taxon>Pseudomonadati</taxon>
        <taxon>Pseudomonadota</taxon>
        <taxon>Gammaproteobacteria</taxon>
        <taxon>Enterobacterales</taxon>
        <taxon>Morganellaceae</taxon>
        <taxon>Xenorhabdus</taxon>
    </lineage>
</organism>
<dbReference type="Proteomes" id="UP000225833">
    <property type="component" value="Unassembled WGS sequence"/>
</dbReference>
<dbReference type="EMBL" id="NIBS01000004">
    <property type="protein sequence ID" value="PHM28669.1"/>
    <property type="molecule type" value="Genomic_DNA"/>
</dbReference>
<comment type="caution">
    <text evidence="1">The sequence shown here is derived from an EMBL/GenBank/DDBJ whole genome shotgun (WGS) entry which is preliminary data.</text>
</comment>
<accession>A0A2D0J2W3</accession>
<dbReference type="AlphaFoldDB" id="A0A2D0J2W3"/>